<keyword evidence="2" id="KW-0472">Membrane</keyword>
<keyword evidence="2" id="KW-0812">Transmembrane</keyword>
<name>A0ABU2ZF31_9SPHN</name>
<keyword evidence="4" id="KW-1185">Reference proteome</keyword>
<feature type="transmembrane region" description="Helical" evidence="2">
    <location>
        <begin position="23"/>
        <end position="44"/>
    </location>
</feature>
<feature type="region of interest" description="Disordered" evidence="1">
    <location>
        <begin position="56"/>
        <end position="79"/>
    </location>
</feature>
<dbReference type="RefSeq" id="WP_311339466.1">
    <property type="nucleotide sequence ID" value="NZ_JAVRHS010000001.1"/>
</dbReference>
<evidence type="ECO:0000313" key="3">
    <source>
        <dbReference type="EMBL" id="MDT0574909.1"/>
    </source>
</evidence>
<proteinExistence type="predicted"/>
<gene>
    <name evidence="3" type="ORF">RM533_01775</name>
</gene>
<comment type="caution">
    <text evidence="3">The sequence shown here is derived from an EMBL/GenBank/DDBJ whole genome shotgun (WGS) entry which is preliminary data.</text>
</comment>
<dbReference type="EMBL" id="JAVRHS010000001">
    <property type="protein sequence ID" value="MDT0574909.1"/>
    <property type="molecule type" value="Genomic_DNA"/>
</dbReference>
<dbReference type="Proteomes" id="UP001259803">
    <property type="component" value="Unassembled WGS sequence"/>
</dbReference>
<evidence type="ECO:0000256" key="1">
    <source>
        <dbReference type="SAM" id="MobiDB-lite"/>
    </source>
</evidence>
<organism evidence="3 4">
    <name type="scientific">Croceicoccus esteveae</name>
    <dbReference type="NCBI Taxonomy" id="3075597"/>
    <lineage>
        <taxon>Bacteria</taxon>
        <taxon>Pseudomonadati</taxon>
        <taxon>Pseudomonadota</taxon>
        <taxon>Alphaproteobacteria</taxon>
        <taxon>Sphingomonadales</taxon>
        <taxon>Erythrobacteraceae</taxon>
        <taxon>Croceicoccus</taxon>
    </lineage>
</organism>
<sequence>MKRQGDRLDVTTTEARSGSTPNIVRWVLIISMILIVGGMSVIWITGALSTDDAESIAPVTNQTVPPTPGSATRPGPEGQ</sequence>
<evidence type="ECO:0000313" key="4">
    <source>
        <dbReference type="Proteomes" id="UP001259803"/>
    </source>
</evidence>
<keyword evidence="2" id="KW-1133">Transmembrane helix</keyword>
<accession>A0ABU2ZF31</accession>
<protein>
    <submittedName>
        <fullName evidence="3">Uncharacterized protein</fullName>
    </submittedName>
</protein>
<evidence type="ECO:0000256" key="2">
    <source>
        <dbReference type="SAM" id="Phobius"/>
    </source>
</evidence>
<reference evidence="3 4" key="1">
    <citation type="submission" date="2023-09" db="EMBL/GenBank/DDBJ databases">
        <authorList>
            <person name="Rey-Velasco X."/>
        </authorList>
    </citation>
    <scope>NUCLEOTIDE SEQUENCE [LARGE SCALE GENOMIC DNA]</scope>
    <source>
        <strain evidence="3 4">F390</strain>
    </source>
</reference>